<evidence type="ECO:0000313" key="2">
    <source>
        <dbReference type="EMBL" id="CAH0721403.1"/>
    </source>
</evidence>
<evidence type="ECO:0000313" key="3">
    <source>
        <dbReference type="Proteomes" id="UP000838878"/>
    </source>
</evidence>
<dbReference type="AlphaFoldDB" id="A0A8J9VGV0"/>
<feature type="compositionally biased region" description="Low complexity" evidence="1">
    <location>
        <begin position="116"/>
        <end position="137"/>
    </location>
</feature>
<dbReference type="OrthoDB" id="7491059at2759"/>
<name>A0A8J9VGV0_9NEOP</name>
<sequence>MVLESPGAYRRAFKKLTRRVRKGQYEAINTWEDSKRTHTPHHWLYSAHVVTEIVLVHYVVYVMNGLDRCFFDQRESQQHGDDCGYSYISLGRLHPYGSGSGSSSGSGRRRTRRGLSDSPTAPTTPTSASDNASDATLTDSELPLARDSTLLVQNGMCELLYI</sequence>
<dbReference type="Proteomes" id="UP000838878">
    <property type="component" value="Chromosome 2"/>
</dbReference>
<evidence type="ECO:0000256" key="1">
    <source>
        <dbReference type="SAM" id="MobiDB-lite"/>
    </source>
</evidence>
<reference evidence="2" key="1">
    <citation type="submission" date="2021-12" db="EMBL/GenBank/DDBJ databases">
        <authorList>
            <person name="Martin H S."/>
        </authorList>
    </citation>
    <scope>NUCLEOTIDE SEQUENCE</scope>
</reference>
<accession>A0A8J9VGV0</accession>
<feature type="region of interest" description="Disordered" evidence="1">
    <location>
        <begin position="96"/>
        <end position="137"/>
    </location>
</feature>
<dbReference type="EMBL" id="OV170222">
    <property type="protein sequence ID" value="CAH0721403.1"/>
    <property type="molecule type" value="Genomic_DNA"/>
</dbReference>
<organism evidence="2 3">
    <name type="scientific">Brenthis ino</name>
    <name type="common">lesser marbled fritillary</name>
    <dbReference type="NCBI Taxonomy" id="405034"/>
    <lineage>
        <taxon>Eukaryota</taxon>
        <taxon>Metazoa</taxon>
        <taxon>Ecdysozoa</taxon>
        <taxon>Arthropoda</taxon>
        <taxon>Hexapoda</taxon>
        <taxon>Insecta</taxon>
        <taxon>Pterygota</taxon>
        <taxon>Neoptera</taxon>
        <taxon>Endopterygota</taxon>
        <taxon>Lepidoptera</taxon>
        <taxon>Glossata</taxon>
        <taxon>Ditrysia</taxon>
        <taxon>Papilionoidea</taxon>
        <taxon>Nymphalidae</taxon>
        <taxon>Heliconiinae</taxon>
        <taxon>Argynnini</taxon>
        <taxon>Brenthis</taxon>
    </lineage>
</organism>
<proteinExistence type="predicted"/>
<feature type="non-terminal residue" evidence="2">
    <location>
        <position position="162"/>
    </location>
</feature>
<protein>
    <submittedName>
        <fullName evidence="2">Uncharacterized protein</fullName>
    </submittedName>
</protein>
<gene>
    <name evidence="2" type="ORF">BINO364_LOCUS7506</name>
</gene>
<keyword evidence="3" id="KW-1185">Reference proteome</keyword>